<dbReference type="PANTHER" id="PTHR33908">
    <property type="entry name" value="MANNOSYLTRANSFERASE YKCB-RELATED"/>
    <property type="match status" value="1"/>
</dbReference>
<feature type="transmembrane region" description="Helical" evidence="8">
    <location>
        <begin position="354"/>
        <end position="373"/>
    </location>
</feature>
<feature type="transmembrane region" description="Helical" evidence="8">
    <location>
        <begin position="164"/>
        <end position="182"/>
    </location>
</feature>
<gene>
    <name evidence="10" type="ORF">NATSA_14790</name>
</gene>
<protein>
    <submittedName>
        <fullName evidence="10">Glycosyltransferase family 39 protein</fullName>
    </submittedName>
</protein>
<dbReference type="AlphaFoldDB" id="A0A8J7RM73"/>
<keyword evidence="11" id="KW-1185">Reference proteome</keyword>
<dbReference type="InterPro" id="IPR050297">
    <property type="entry name" value="LipidA_mod_glycosyltrf_83"/>
</dbReference>
<evidence type="ECO:0000259" key="9">
    <source>
        <dbReference type="Pfam" id="PF13231"/>
    </source>
</evidence>
<reference evidence="10" key="1">
    <citation type="submission" date="2021-02" db="EMBL/GenBank/DDBJ databases">
        <title>Natronogracilivirga saccharolytica gen. nov. sp. nov. a new anaerobic, haloalkiliphilic carbohydrate-fermenting bacterium from soda lake and proposing of Cyclonatronumiaceae fam. nov. in the phylum Balneolaeota.</title>
        <authorList>
            <person name="Zhilina T.N."/>
            <person name="Sorokin D.Y."/>
            <person name="Zavarzina D.G."/>
            <person name="Toshchakov S.V."/>
            <person name="Kublanov I.V."/>
        </authorList>
    </citation>
    <scope>NUCLEOTIDE SEQUENCE</scope>
    <source>
        <strain evidence="10">Z-1702</strain>
    </source>
</reference>
<dbReference type="GO" id="GO:0009103">
    <property type="term" value="P:lipopolysaccharide biosynthetic process"/>
    <property type="evidence" value="ECO:0007669"/>
    <property type="project" value="UniProtKB-ARBA"/>
</dbReference>
<evidence type="ECO:0000256" key="1">
    <source>
        <dbReference type="ARBA" id="ARBA00004651"/>
    </source>
</evidence>
<proteinExistence type="predicted"/>
<evidence type="ECO:0000256" key="3">
    <source>
        <dbReference type="ARBA" id="ARBA00022676"/>
    </source>
</evidence>
<evidence type="ECO:0000256" key="8">
    <source>
        <dbReference type="SAM" id="Phobius"/>
    </source>
</evidence>
<sequence length="423" mass="47850">MYDIVVTWSIILVAAFLTHLFTSADSQLRKVLYIALLARVLLMVIDVYIYSGLPYLTAADASRFQGRAIAMYQTFTLQELLSPPYPSGSGLYSYMMAIFYSLFGTDNSAIIRSINILAGVFTVYNAYHISSLLWTRKIALQNAMILAIFPLLVVYAQNPIRESFVVYFLTLGFMYFVSWYKFKRPHYLVLAIFGFALSTALHMAALMALLALVIYNLWVMANSMLTGKVYMLIHTFFAVAIAIMGLYYLNTTGWGLGTIGGEGAIGQFGVEELIEERGGDRRAGRAAYLTGMTAGNPADVVWQTPVRSIYFLFSPFPWMMNSVWDLVGLFDALLYIFLFWGIYKSFPLIRKDPVKMSVFFMLIGMIIAFAWGVTNFGTGMRHRAKIVPIIICLAPHFYPLRKVVYDKVRDSASVVWISKRLRP</sequence>
<feature type="domain" description="Glycosyltransferase RgtA/B/C/D-like" evidence="9">
    <location>
        <begin position="91"/>
        <end position="241"/>
    </location>
</feature>
<evidence type="ECO:0000256" key="5">
    <source>
        <dbReference type="ARBA" id="ARBA00022692"/>
    </source>
</evidence>
<feature type="transmembrane region" description="Helical" evidence="8">
    <location>
        <begin position="323"/>
        <end position="342"/>
    </location>
</feature>
<accession>A0A8J7RM73</accession>
<dbReference type="Pfam" id="PF13231">
    <property type="entry name" value="PMT_2"/>
    <property type="match status" value="1"/>
</dbReference>
<dbReference type="Proteomes" id="UP000673975">
    <property type="component" value="Unassembled WGS sequence"/>
</dbReference>
<feature type="transmembrane region" description="Helical" evidence="8">
    <location>
        <begin position="139"/>
        <end position="157"/>
    </location>
</feature>
<organism evidence="10 11">
    <name type="scientific">Natronogracilivirga saccharolytica</name>
    <dbReference type="NCBI Taxonomy" id="2812953"/>
    <lineage>
        <taxon>Bacteria</taxon>
        <taxon>Pseudomonadati</taxon>
        <taxon>Balneolota</taxon>
        <taxon>Balneolia</taxon>
        <taxon>Balneolales</taxon>
        <taxon>Cyclonatronaceae</taxon>
        <taxon>Natronogracilivirga</taxon>
    </lineage>
</organism>
<feature type="transmembrane region" description="Helical" evidence="8">
    <location>
        <begin position="188"/>
        <end position="217"/>
    </location>
</feature>
<feature type="transmembrane region" description="Helical" evidence="8">
    <location>
        <begin position="85"/>
        <end position="103"/>
    </location>
</feature>
<dbReference type="InterPro" id="IPR038731">
    <property type="entry name" value="RgtA/B/C-like"/>
</dbReference>
<name>A0A8J7RM73_9BACT</name>
<dbReference type="RefSeq" id="WP_210513402.1">
    <property type="nucleotide sequence ID" value="NZ_JAFIDN010000018.1"/>
</dbReference>
<keyword evidence="7 8" id="KW-0472">Membrane</keyword>
<evidence type="ECO:0000256" key="6">
    <source>
        <dbReference type="ARBA" id="ARBA00022989"/>
    </source>
</evidence>
<feature type="transmembrane region" description="Helical" evidence="8">
    <location>
        <begin position="229"/>
        <end position="249"/>
    </location>
</feature>
<evidence type="ECO:0000256" key="4">
    <source>
        <dbReference type="ARBA" id="ARBA00022679"/>
    </source>
</evidence>
<keyword evidence="4" id="KW-0808">Transferase</keyword>
<dbReference type="GO" id="GO:0005886">
    <property type="term" value="C:plasma membrane"/>
    <property type="evidence" value="ECO:0007669"/>
    <property type="project" value="UniProtKB-SubCell"/>
</dbReference>
<evidence type="ECO:0000256" key="2">
    <source>
        <dbReference type="ARBA" id="ARBA00022475"/>
    </source>
</evidence>
<evidence type="ECO:0000256" key="7">
    <source>
        <dbReference type="ARBA" id="ARBA00023136"/>
    </source>
</evidence>
<feature type="transmembrane region" description="Helical" evidence="8">
    <location>
        <begin position="110"/>
        <end position="127"/>
    </location>
</feature>
<keyword evidence="5 8" id="KW-0812">Transmembrane</keyword>
<evidence type="ECO:0000313" key="10">
    <source>
        <dbReference type="EMBL" id="MBP3193942.1"/>
    </source>
</evidence>
<feature type="transmembrane region" description="Helical" evidence="8">
    <location>
        <begin position="31"/>
        <end position="50"/>
    </location>
</feature>
<comment type="caution">
    <text evidence="10">The sequence shown here is derived from an EMBL/GenBank/DDBJ whole genome shotgun (WGS) entry which is preliminary data.</text>
</comment>
<dbReference type="PANTHER" id="PTHR33908:SF11">
    <property type="entry name" value="MEMBRANE PROTEIN"/>
    <property type="match status" value="1"/>
</dbReference>
<dbReference type="EMBL" id="JAFIDN010000018">
    <property type="protein sequence ID" value="MBP3193942.1"/>
    <property type="molecule type" value="Genomic_DNA"/>
</dbReference>
<keyword evidence="3" id="KW-0328">Glycosyltransferase</keyword>
<dbReference type="GO" id="GO:0016763">
    <property type="term" value="F:pentosyltransferase activity"/>
    <property type="evidence" value="ECO:0007669"/>
    <property type="project" value="TreeGrafter"/>
</dbReference>
<keyword evidence="6 8" id="KW-1133">Transmembrane helix</keyword>
<evidence type="ECO:0000313" key="11">
    <source>
        <dbReference type="Proteomes" id="UP000673975"/>
    </source>
</evidence>
<comment type="subcellular location">
    <subcellularLocation>
        <location evidence="1">Cell membrane</location>
        <topology evidence="1">Multi-pass membrane protein</topology>
    </subcellularLocation>
</comment>
<keyword evidence="2" id="KW-1003">Cell membrane</keyword>
<feature type="transmembrane region" description="Helical" evidence="8">
    <location>
        <begin position="6"/>
        <end position="24"/>
    </location>
</feature>